<keyword evidence="2" id="KW-0614">Plasmid</keyword>
<evidence type="ECO:0000313" key="2">
    <source>
        <dbReference type="EMBL" id="ARW11783.1"/>
    </source>
</evidence>
<dbReference type="AlphaFoldDB" id="A0A1Y0V5V9"/>
<geneLocation type="plasmid" evidence="2">
    <name>pAP1447-1</name>
</geneLocation>
<keyword evidence="1" id="KW-0812">Transmembrane</keyword>
<proteinExistence type="predicted"/>
<evidence type="ECO:0000313" key="4">
    <source>
        <dbReference type="Proteomes" id="UP000195633"/>
    </source>
</evidence>
<feature type="transmembrane region" description="Helical" evidence="1">
    <location>
        <begin position="77"/>
        <end position="95"/>
    </location>
</feature>
<accession>A0A1Y0V5V9</accession>
<evidence type="ECO:0000256" key="1">
    <source>
        <dbReference type="SAM" id="Phobius"/>
    </source>
</evidence>
<name>A0A1Y0V5V9_9PROT</name>
<dbReference type="RefSeq" id="WP_087636460.1">
    <property type="nucleotide sequence ID" value="NZ_CP021525.1"/>
</dbReference>
<protein>
    <submittedName>
        <fullName evidence="2">Uncharacterized protein</fullName>
    </submittedName>
</protein>
<feature type="transmembrane region" description="Helical" evidence="1">
    <location>
        <begin position="101"/>
        <end position="119"/>
    </location>
</feature>
<gene>
    <name evidence="2" type="ORF">S101447_02746</name>
    <name evidence="3" type="ORF">S101447_02897</name>
</gene>
<keyword evidence="1" id="KW-1133">Transmembrane helix</keyword>
<dbReference type="EMBL" id="CP021525">
    <property type="protein sequence ID" value="ARW11783.1"/>
    <property type="molecule type" value="Genomic_DNA"/>
</dbReference>
<dbReference type="EMBL" id="CP021525">
    <property type="protein sequence ID" value="ARW11934.1"/>
    <property type="molecule type" value="Genomic_DNA"/>
</dbReference>
<reference evidence="2 4" key="1">
    <citation type="submission" date="2017-05" db="EMBL/GenBank/DDBJ databases">
        <title>Genome sequence of Acetobacter pasteurianus subsp. ascendens strain SRCM101447.</title>
        <authorList>
            <person name="Cho S.H."/>
        </authorList>
    </citation>
    <scope>NUCLEOTIDE SEQUENCE [LARGE SCALE GENOMIC DNA]</scope>
    <source>
        <strain evidence="2 4">SRCM101447</strain>
        <plasmid evidence="2">pAP1447-1</plasmid>
        <plasmid evidence="4">Plasmid pap1447-1 sequence</plasmid>
    </source>
</reference>
<evidence type="ECO:0000313" key="3">
    <source>
        <dbReference type="EMBL" id="ARW11934.1"/>
    </source>
</evidence>
<organism evidence="2 4">
    <name type="scientific">Acetobacter ascendens</name>
    <dbReference type="NCBI Taxonomy" id="481146"/>
    <lineage>
        <taxon>Bacteria</taxon>
        <taxon>Pseudomonadati</taxon>
        <taxon>Pseudomonadota</taxon>
        <taxon>Alphaproteobacteria</taxon>
        <taxon>Acetobacterales</taxon>
        <taxon>Acetobacteraceae</taxon>
        <taxon>Acetobacter</taxon>
    </lineage>
</organism>
<keyword evidence="1" id="KW-0472">Membrane</keyword>
<sequence>MPDNQRLEPQTDPSVIVQPGLSFRDSFTKCFEQFERGRVVWVRRAPNGTMTLYHRRKTQKELAQEKRQQIHDRIMKGLRWTAFILVVFLIARFFGWNVKQALGIVIESVLSLIPILICWNHGISR</sequence>
<geneLocation type="plasmid" evidence="4">
    <name>pap1447-1 sequence</name>
</geneLocation>
<dbReference type="Proteomes" id="UP000195633">
    <property type="component" value="Plasmid pAP1447-1"/>
</dbReference>